<dbReference type="AlphaFoldDB" id="A0AAF0YDT1"/>
<dbReference type="GO" id="GO:0005737">
    <property type="term" value="C:cytoplasm"/>
    <property type="evidence" value="ECO:0007669"/>
    <property type="project" value="TreeGrafter"/>
</dbReference>
<dbReference type="RefSeq" id="XP_062628001.1">
    <property type="nucleotide sequence ID" value="XM_062772017.1"/>
</dbReference>
<sequence>MSQTTARAEASAAPAQRILFLGATGFIGSAVLHALLASHWDASFTLYGRNCAALSAIASLASKGHAGSITTAVYALDDAALSEHVVASDAVVNCLGSEMPTLTSAILTSARHKFEATRQRLVYLHTSGCDVLDRVLRPGDLEAWDVDFGPPSKLTVYTDAAELPPGQSPLSAVPDTPRRAHDALIDEANAAGYVRCYTLLPSCVYGPASNPFAAAGHAARLSWQVPNLIRIALDRRAPALLGNNDAQWTWNHVHVDDLAALYALVFARALAGAEGPRHFIAENGYYTLREVADAIGREIAVRELGTATPSALSPEERRQYALELTYQTAVSRAVGSNARSAGWTPANDHAGFLASIAHDVAEVLCERERTS</sequence>
<dbReference type="EMBL" id="CP086717">
    <property type="protein sequence ID" value="WOO81969.1"/>
    <property type="molecule type" value="Genomic_DNA"/>
</dbReference>
<dbReference type="PANTHER" id="PTHR48079">
    <property type="entry name" value="PROTEIN YEEZ"/>
    <property type="match status" value="1"/>
</dbReference>
<dbReference type="InterPro" id="IPR005097">
    <property type="entry name" value="Sacchrp_dh_NADP-bd"/>
</dbReference>
<dbReference type="PANTHER" id="PTHR48079:SF6">
    <property type="entry name" value="NAD(P)-BINDING DOMAIN-CONTAINING PROTEIN-RELATED"/>
    <property type="match status" value="1"/>
</dbReference>
<dbReference type="InterPro" id="IPR051783">
    <property type="entry name" value="NAD(P)-dependent_oxidoreduct"/>
</dbReference>
<dbReference type="InterPro" id="IPR036291">
    <property type="entry name" value="NAD(P)-bd_dom_sf"/>
</dbReference>
<protein>
    <recommendedName>
        <fullName evidence="1">Saccharopine dehydrogenase NADP binding domain-containing protein</fullName>
    </recommendedName>
</protein>
<keyword evidence="3" id="KW-1185">Reference proteome</keyword>
<feature type="domain" description="Saccharopine dehydrogenase NADP binding" evidence="1">
    <location>
        <begin position="18"/>
        <end position="97"/>
    </location>
</feature>
<gene>
    <name evidence="2" type="ORF">LOC62_04G005475</name>
</gene>
<reference evidence="2" key="1">
    <citation type="submission" date="2023-10" db="EMBL/GenBank/DDBJ databases">
        <authorList>
            <person name="Noh H."/>
        </authorList>
    </citation>
    <scope>NUCLEOTIDE SEQUENCE</scope>
    <source>
        <strain evidence="2">DUCC4014</strain>
    </source>
</reference>
<organism evidence="2 3">
    <name type="scientific">Vanrija pseudolonga</name>
    <dbReference type="NCBI Taxonomy" id="143232"/>
    <lineage>
        <taxon>Eukaryota</taxon>
        <taxon>Fungi</taxon>
        <taxon>Dikarya</taxon>
        <taxon>Basidiomycota</taxon>
        <taxon>Agaricomycotina</taxon>
        <taxon>Tremellomycetes</taxon>
        <taxon>Trichosporonales</taxon>
        <taxon>Trichosporonaceae</taxon>
        <taxon>Vanrija</taxon>
    </lineage>
</organism>
<accession>A0AAF0YDT1</accession>
<dbReference type="Pfam" id="PF03435">
    <property type="entry name" value="Sacchrp_dh_NADP"/>
    <property type="match status" value="1"/>
</dbReference>
<name>A0AAF0YDT1_9TREE</name>
<proteinExistence type="predicted"/>
<dbReference type="Proteomes" id="UP000827549">
    <property type="component" value="Chromosome 4"/>
</dbReference>
<evidence type="ECO:0000313" key="3">
    <source>
        <dbReference type="Proteomes" id="UP000827549"/>
    </source>
</evidence>
<dbReference type="GeneID" id="87808704"/>
<evidence type="ECO:0000313" key="2">
    <source>
        <dbReference type="EMBL" id="WOO81969.1"/>
    </source>
</evidence>
<dbReference type="SUPFAM" id="SSF51735">
    <property type="entry name" value="NAD(P)-binding Rossmann-fold domains"/>
    <property type="match status" value="1"/>
</dbReference>
<dbReference type="GO" id="GO:0004029">
    <property type="term" value="F:aldehyde dehydrogenase (NAD+) activity"/>
    <property type="evidence" value="ECO:0007669"/>
    <property type="project" value="TreeGrafter"/>
</dbReference>
<dbReference type="Gene3D" id="3.40.50.720">
    <property type="entry name" value="NAD(P)-binding Rossmann-like Domain"/>
    <property type="match status" value="1"/>
</dbReference>
<evidence type="ECO:0000259" key="1">
    <source>
        <dbReference type="Pfam" id="PF03435"/>
    </source>
</evidence>